<feature type="domain" description="Endoribonuclease L-PSP/chorismate mutase-like" evidence="1">
    <location>
        <begin position="5"/>
        <end position="137"/>
    </location>
</feature>
<sequence length="149" mass="16123">MNELGIVLPELPKASGIFSFYRDFGEKLVYISGCGPAINGKNLLLGKLGREITLEEGQEAAKNCILNALSILKQNLESLDQIKSFVKLLGFVACSDDFYHQTQVMNGASTLLASVFGRQIGVGARSAIGTNVLPGNIPVEIELILELRR</sequence>
<comment type="caution">
    <text evidence="2">The sequence shown here is derived from an EMBL/GenBank/DDBJ whole genome shotgun (WGS) entry which is preliminary data.</text>
</comment>
<dbReference type="SUPFAM" id="SSF55298">
    <property type="entry name" value="YjgF-like"/>
    <property type="match status" value="1"/>
</dbReference>
<evidence type="ECO:0000259" key="1">
    <source>
        <dbReference type="Pfam" id="PF14588"/>
    </source>
</evidence>
<proteinExistence type="predicted"/>
<gene>
    <name evidence="2" type="ORF">B5766_06545</name>
</gene>
<name>A0A2A6FR34_9MICO</name>
<dbReference type="Proteomes" id="UP000219994">
    <property type="component" value="Unassembled WGS sequence"/>
</dbReference>
<dbReference type="Gene3D" id="3.30.1330.40">
    <property type="entry name" value="RutC-like"/>
    <property type="match status" value="1"/>
</dbReference>
<dbReference type="InterPro" id="IPR035959">
    <property type="entry name" value="RutC-like_sf"/>
</dbReference>
<dbReference type="AlphaFoldDB" id="A0A2A6FR34"/>
<dbReference type="EMBL" id="NAEP01000036">
    <property type="protein sequence ID" value="PDQ35344.1"/>
    <property type="molecule type" value="Genomic_DNA"/>
</dbReference>
<dbReference type="InterPro" id="IPR013813">
    <property type="entry name" value="Endoribo_LPSP/chorism_mut-like"/>
</dbReference>
<dbReference type="PANTHER" id="PTHR43760:SF1">
    <property type="entry name" value="ENDORIBONUCLEASE L-PSP_CHORISMATE MUTASE-LIKE DOMAIN-CONTAINING PROTEIN"/>
    <property type="match status" value="1"/>
</dbReference>
<evidence type="ECO:0000313" key="2">
    <source>
        <dbReference type="EMBL" id="PDQ35344.1"/>
    </source>
</evidence>
<organism evidence="2 3">
    <name type="scientific">Candidatus Lumbricidiphila eiseniae</name>
    <dbReference type="NCBI Taxonomy" id="1969409"/>
    <lineage>
        <taxon>Bacteria</taxon>
        <taxon>Bacillati</taxon>
        <taxon>Actinomycetota</taxon>
        <taxon>Actinomycetes</taxon>
        <taxon>Micrococcales</taxon>
        <taxon>Microbacteriaceae</taxon>
        <taxon>Candidatus Lumbricidiphila</taxon>
    </lineage>
</organism>
<reference evidence="3" key="1">
    <citation type="submission" date="2017-03" db="EMBL/GenBank/DDBJ databases">
        <authorList>
            <person name="Lund M.B."/>
        </authorList>
    </citation>
    <scope>NUCLEOTIDE SEQUENCE [LARGE SCALE GENOMIC DNA]</scope>
</reference>
<dbReference type="CDD" id="cd02199">
    <property type="entry name" value="YjgF_YER057c_UK114_like_1"/>
    <property type="match status" value="1"/>
</dbReference>
<dbReference type="Pfam" id="PF14588">
    <property type="entry name" value="YjgF_endoribonc"/>
    <property type="match status" value="1"/>
</dbReference>
<dbReference type="PANTHER" id="PTHR43760">
    <property type="entry name" value="ENDORIBONUCLEASE-RELATED"/>
    <property type="match status" value="1"/>
</dbReference>
<protein>
    <recommendedName>
        <fullName evidence="1">Endoribonuclease L-PSP/chorismate mutase-like domain-containing protein</fullName>
    </recommendedName>
</protein>
<accession>A0A2A6FR34</accession>
<evidence type="ECO:0000313" key="3">
    <source>
        <dbReference type="Proteomes" id="UP000219994"/>
    </source>
</evidence>